<dbReference type="PROSITE" id="PS01187">
    <property type="entry name" value="EGF_CA"/>
    <property type="match status" value="2"/>
</dbReference>
<evidence type="ECO:0000256" key="2">
    <source>
        <dbReference type="ARBA" id="ARBA00022729"/>
    </source>
</evidence>
<dbReference type="PROSITE" id="PS00010">
    <property type="entry name" value="ASX_HYDROXYL"/>
    <property type="match status" value="1"/>
</dbReference>
<evidence type="ECO:0000256" key="1">
    <source>
        <dbReference type="ARBA" id="ARBA00022536"/>
    </source>
</evidence>
<dbReference type="SMART" id="SM00179">
    <property type="entry name" value="EGF_CA"/>
    <property type="match status" value="1"/>
</dbReference>
<dbReference type="Pfam" id="PF12947">
    <property type="entry name" value="EGF_3"/>
    <property type="match status" value="1"/>
</dbReference>
<dbReference type="InterPro" id="IPR018097">
    <property type="entry name" value="EGF_Ca-bd_CS"/>
</dbReference>
<keyword evidence="3" id="KW-0677">Repeat</keyword>
<evidence type="ECO:0000313" key="8">
    <source>
        <dbReference type="EMBL" id="CAH3192560.1"/>
    </source>
</evidence>
<dbReference type="InterPro" id="IPR051586">
    <property type="entry name" value="PKC-binding_NELL"/>
</dbReference>
<dbReference type="PANTHER" id="PTHR24042">
    <property type="entry name" value="NEL HOMOLOG"/>
    <property type="match status" value="1"/>
</dbReference>
<evidence type="ECO:0000256" key="3">
    <source>
        <dbReference type="ARBA" id="ARBA00022737"/>
    </source>
</evidence>
<name>A0ABN8SNS9_9CNID</name>
<organism evidence="8 9">
    <name type="scientific">Porites evermanni</name>
    <dbReference type="NCBI Taxonomy" id="104178"/>
    <lineage>
        <taxon>Eukaryota</taxon>
        <taxon>Metazoa</taxon>
        <taxon>Cnidaria</taxon>
        <taxon>Anthozoa</taxon>
        <taxon>Hexacorallia</taxon>
        <taxon>Scleractinia</taxon>
        <taxon>Fungiina</taxon>
        <taxon>Poritidae</taxon>
        <taxon>Porites</taxon>
    </lineage>
</organism>
<dbReference type="InterPro" id="IPR001881">
    <property type="entry name" value="EGF-like_Ca-bd_dom"/>
</dbReference>
<dbReference type="SUPFAM" id="SSF57196">
    <property type="entry name" value="EGF/Laminin"/>
    <property type="match status" value="1"/>
</dbReference>
<comment type="caution">
    <text evidence="6">Lacks conserved residue(s) required for the propagation of feature annotation.</text>
</comment>
<feature type="domain" description="EGF-like" evidence="7">
    <location>
        <begin position="1"/>
        <end position="41"/>
    </location>
</feature>
<dbReference type="InterPro" id="IPR049883">
    <property type="entry name" value="NOTCH1_EGF-like"/>
</dbReference>
<dbReference type="InterPro" id="IPR024731">
    <property type="entry name" value="NELL2-like_EGF"/>
</dbReference>
<sequence>DINECTTNVHKCDTNAVCSNTEGSYNCTCSPGYTGNGTSCNDINECTISVDNCDANAFCSNTDGSFDC</sequence>
<keyword evidence="1 6" id="KW-0245">EGF-like domain</keyword>
<protein>
    <recommendedName>
        <fullName evidence="7">EGF-like domain-containing protein</fullName>
    </recommendedName>
</protein>
<dbReference type="PANTHER" id="PTHR24042:SF5">
    <property type="entry name" value="EGF-LIKE CALCIUM-BINDING DOMAIN-CONTAINING PROTEIN"/>
    <property type="match status" value="1"/>
</dbReference>
<accession>A0ABN8SNS9</accession>
<dbReference type="PROSITE" id="PS50026">
    <property type="entry name" value="EGF_3"/>
    <property type="match status" value="1"/>
</dbReference>
<dbReference type="InterPro" id="IPR000152">
    <property type="entry name" value="EGF-type_Asp/Asn_hydroxyl_site"/>
</dbReference>
<dbReference type="CDD" id="cd00054">
    <property type="entry name" value="EGF_CA"/>
    <property type="match status" value="1"/>
</dbReference>
<evidence type="ECO:0000256" key="6">
    <source>
        <dbReference type="PROSITE-ProRule" id="PRU00076"/>
    </source>
</evidence>
<gene>
    <name evidence="8" type="ORF">PEVE_00024130</name>
</gene>
<proteinExistence type="predicted"/>
<dbReference type="Pfam" id="PF07645">
    <property type="entry name" value="EGF_CA"/>
    <property type="match status" value="1"/>
</dbReference>
<evidence type="ECO:0000256" key="5">
    <source>
        <dbReference type="ARBA" id="ARBA00023180"/>
    </source>
</evidence>
<feature type="non-terminal residue" evidence="8">
    <location>
        <position position="1"/>
    </location>
</feature>
<dbReference type="InterPro" id="IPR000742">
    <property type="entry name" value="EGF"/>
</dbReference>
<keyword evidence="4" id="KW-1015">Disulfide bond</keyword>
<dbReference type="Gene3D" id="2.10.25.10">
    <property type="entry name" value="Laminin"/>
    <property type="match status" value="2"/>
</dbReference>
<keyword evidence="5" id="KW-0325">Glycoprotein</keyword>
<evidence type="ECO:0000313" key="9">
    <source>
        <dbReference type="Proteomes" id="UP001159427"/>
    </source>
</evidence>
<dbReference type="Proteomes" id="UP001159427">
    <property type="component" value="Unassembled WGS sequence"/>
</dbReference>
<reference evidence="8 9" key="1">
    <citation type="submission" date="2022-05" db="EMBL/GenBank/DDBJ databases">
        <authorList>
            <consortium name="Genoscope - CEA"/>
            <person name="William W."/>
        </authorList>
    </citation>
    <scope>NUCLEOTIDE SEQUENCE [LARGE SCALE GENOMIC DNA]</scope>
</reference>
<dbReference type="EMBL" id="CALNXI010003218">
    <property type="protein sequence ID" value="CAH3192560.1"/>
    <property type="molecule type" value="Genomic_DNA"/>
</dbReference>
<keyword evidence="2" id="KW-0732">Signal</keyword>
<dbReference type="PROSITE" id="PS01186">
    <property type="entry name" value="EGF_2"/>
    <property type="match status" value="1"/>
</dbReference>
<comment type="caution">
    <text evidence="8">The sequence shown here is derived from an EMBL/GenBank/DDBJ whole genome shotgun (WGS) entry which is preliminary data.</text>
</comment>
<evidence type="ECO:0000256" key="4">
    <source>
        <dbReference type="ARBA" id="ARBA00023157"/>
    </source>
</evidence>
<keyword evidence="9" id="KW-1185">Reference proteome</keyword>
<evidence type="ECO:0000259" key="7">
    <source>
        <dbReference type="PROSITE" id="PS50026"/>
    </source>
</evidence>